<evidence type="ECO:0000256" key="1">
    <source>
        <dbReference type="ARBA" id="ARBA00022490"/>
    </source>
</evidence>
<dbReference type="PATRIC" id="fig|743698.3.peg.1240"/>
<dbReference type="Pfam" id="PF06723">
    <property type="entry name" value="MreB_Mbl"/>
    <property type="match status" value="1"/>
</dbReference>
<dbReference type="InterPro" id="IPR043129">
    <property type="entry name" value="ATPase_NBD"/>
</dbReference>
<dbReference type="EMBL" id="CP011856">
    <property type="protein sequence ID" value="AKM54777.1"/>
    <property type="molecule type" value="Genomic_DNA"/>
</dbReference>
<dbReference type="AlphaFoldDB" id="A0A0H3XNG3"/>
<keyword evidence="4 6" id="KW-0133">Cell shape</keyword>
<proteinExistence type="inferred from homology"/>
<feature type="binding site" evidence="6">
    <location>
        <begin position="233"/>
        <end position="236"/>
    </location>
    <ligand>
        <name>ATP</name>
        <dbReference type="ChEBI" id="CHEBI:30616"/>
    </ligand>
</feature>
<evidence type="ECO:0000256" key="5">
    <source>
        <dbReference type="ARBA" id="ARBA00023458"/>
    </source>
</evidence>
<dbReference type="SUPFAM" id="SSF53067">
    <property type="entry name" value="Actin-like ATPase domain"/>
    <property type="match status" value="2"/>
</dbReference>
<dbReference type="Gene3D" id="3.30.420.40">
    <property type="match status" value="3"/>
</dbReference>
<reference evidence="8" key="2">
    <citation type="submission" date="2015-06" db="EMBL/GenBank/DDBJ databases">
        <title>Complete genome sequence of Spiroplasma eriocheiris TDA-040725-5 (DSM 21848).</title>
        <authorList>
            <person name="Lo W.-S."/>
            <person name="Kuo C.-H."/>
        </authorList>
    </citation>
    <scope>NUCLEOTIDE SEQUENCE [LARGE SCALE GENOMIC DNA]</scope>
    <source>
        <strain evidence="8">TDA-040725-5</strain>
    </source>
</reference>
<dbReference type="STRING" id="315358.SERIO_v1c12280"/>
<dbReference type="KEGG" id="seri:SERIO_v1c12280"/>
<dbReference type="PANTHER" id="PTHR42749">
    <property type="entry name" value="CELL SHAPE-DETERMINING PROTEIN MREB"/>
    <property type="match status" value="1"/>
</dbReference>
<keyword evidence="1 6" id="KW-0963">Cytoplasm</keyword>
<dbReference type="InterPro" id="IPR056546">
    <property type="entry name" value="MreB_MamK-like"/>
</dbReference>
<evidence type="ECO:0000256" key="6">
    <source>
        <dbReference type="HAMAP-Rule" id="MF_02207"/>
    </source>
</evidence>
<gene>
    <name evidence="7" type="primary">mreB4</name>
    <name evidence="6" type="synonym">mreB</name>
    <name evidence="7" type="ORF">SERIO_v1c12280</name>
</gene>
<dbReference type="Proteomes" id="UP000035661">
    <property type="component" value="Chromosome"/>
</dbReference>
<dbReference type="SMR" id="A0A0H3XNG3"/>
<comment type="similarity">
    <text evidence="5 6">Belongs to the FtsA/MreB family.</text>
</comment>
<evidence type="ECO:0000256" key="2">
    <source>
        <dbReference type="ARBA" id="ARBA00022741"/>
    </source>
</evidence>
<dbReference type="InterPro" id="IPR004753">
    <property type="entry name" value="MreB"/>
</dbReference>
<protein>
    <recommendedName>
        <fullName evidence="6">Cell shape-determining protein MreB</fullName>
    </recommendedName>
</protein>
<name>A0A0H3XNG3_9MOLU</name>
<evidence type="ECO:0000256" key="3">
    <source>
        <dbReference type="ARBA" id="ARBA00022840"/>
    </source>
</evidence>
<sequence length="369" mass="40690">MLDIVYVYTHWKRKKGGIFTMAGFNSGKSKRPTFVSMDLGTANTLVYVSGSGVVYNEPSIVAYRIKENRIIAVGIEAYKMIGKGNKSIRIVRPMVDGVITDIRATEAQLRYIFGKLRISKQLKHSIMLLACPSVITELEKAALKKIAMNLGATKVFVEEEVKMAALGGGVDIYKPTGNLVVDMGGGTTDIAVIASGDIVLSKSVKVAGNYLNDEMQKFIRSQYGLEVGSKTAEQIKIEIGSLAKYPDERKMKVYGRDVVSGLPREIEVTPEEVREVLKVPVSRIIDLTVQVLEETPPELAGDIFKNGITIYGGGALIKGIDRYFTDTLQLPSKVGEQPLLAVINGTKKFESDIYDILRQEQMHTKELDY</sequence>
<feature type="binding site" evidence="6">
    <location>
        <begin position="185"/>
        <end position="187"/>
    </location>
    <ligand>
        <name>ATP</name>
        <dbReference type="ChEBI" id="CHEBI:30616"/>
    </ligand>
</feature>
<keyword evidence="3 6" id="KW-0067">ATP-binding</keyword>
<evidence type="ECO:0000256" key="4">
    <source>
        <dbReference type="ARBA" id="ARBA00022960"/>
    </source>
</evidence>
<evidence type="ECO:0000313" key="8">
    <source>
        <dbReference type="Proteomes" id="UP000035661"/>
    </source>
</evidence>
<dbReference type="NCBIfam" id="NF010539">
    <property type="entry name" value="PRK13927.1"/>
    <property type="match status" value="1"/>
</dbReference>
<keyword evidence="2 6" id="KW-0547">Nucleotide-binding</keyword>
<accession>A0A0H3XNG3</accession>
<organism evidence="7 8">
    <name type="scientific">Spiroplasma eriocheiris</name>
    <dbReference type="NCBI Taxonomy" id="315358"/>
    <lineage>
        <taxon>Bacteria</taxon>
        <taxon>Bacillati</taxon>
        <taxon>Mycoplasmatota</taxon>
        <taxon>Mollicutes</taxon>
        <taxon>Entomoplasmatales</taxon>
        <taxon>Spiroplasmataceae</taxon>
        <taxon>Spiroplasma</taxon>
    </lineage>
</organism>
<reference evidence="7 8" key="1">
    <citation type="journal article" date="2015" name="Genome Biol. Evol.">
        <title>Found and Lost: The Fates of Horizontally Acquired Genes in Arthropod-Symbiotic Spiroplasma.</title>
        <authorList>
            <person name="Lo W.S."/>
            <person name="Gasparich G.E."/>
            <person name="Kuo C.H."/>
        </authorList>
    </citation>
    <scope>NUCLEOTIDE SEQUENCE [LARGE SCALE GENOMIC DNA]</scope>
    <source>
        <strain evidence="8">TDA-040725-5</strain>
    </source>
</reference>
<dbReference type="GO" id="GO:0008360">
    <property type="term" value="P:regulation of cell shape"/>
    <property type="evidence" value="ECO:0007669"/>
    <property type="project" value="UniProtKB-UniRule"/>
</dbReference>
<dbReference type="GO" id="GO:0005524">
    <property type="term" value="F:ATP binding"/>
    <property type="evidence" value="ECO:0007669"/>
    <property type="project" value="UniProtKB-KW"/>
</dbReference>
<dbReference type="PANTHER" id="PTHR42749:SF1">
    <property type="entry name" value="CELL SHAPE-DETERMINING PROTEIN MREB"/>
    <property type="match status" value="1"/>
</dbReference>
<feature type="binding site" evidence="6">
    <location>
        <begin position="313"/>
        <end position="316"/>
    </location>
    <ligand>
        <name>ATP</name>
        <dbReference type="ChEBI" id="CHEBI:30616"/>
    </ligand>
</feature>
<keyword evidence="8" id="KW-1185">Reference proteome</keyword>
<dbReference type="GO" id="GO:0000902">
    <property type="term" value="P:cell morphogenesis"/>
    <property type="evidence" value="ECO:0007669"/>
    <property type="project" value="InterPro"/>
</dbReference>
<dbReference type="GO" id="GO:0005737">
    <property type="term" value="C:cytoplasm"/>
    <property type="evidence" value="ECO:0007669"/>
    <property type="project" value="UniProtKB-SubCell"/>
</dbReference>
<evidence type="ECO:0000313" key="7">
    <source>
        <dbReference type="EMBL" id="AKM54777.1"/>
    </source>
</evidence>
<dbReference type="CDD" id="cd10225">
    <property type="entry name" value="ASKHA_NBD_MreB-like"/>
    <property type="match status" value="1"/>
</dbReference>
<comment type="subunit">
    <text evidence="6">Forms polymers.</text>
</comment>
<dbReference type="PRINTS" id="PR01652">
    <property type="entry name" value="SHAPEPROTEIN"/>
</dbReference>
<dbReference type="HAMAP" id="MF_02207">
    <property type="entry name" value="MreB"/>
    <property type="match status" value="1"/>
</dbReference>
<comment type="subcellular location">
    <subcellularLocation>
        <location evidence="6">Cytoplasm</location>
    </subcellularLocation>
    <text evidence="6">Membrane-associated.</text>
</comment>
<comment type="function">
    <text evidence="6">Forms membrane-associated dynamic filaments that are essential for cell shape determination. Acts by regulating cell wall synthesis and cell elongation, and thus cell shape. A feedback loop between cell geometry and MreB localization may maintain elongated cell shape by targeting cell wall growth to regions of negative cell wall curvature.</text>
</comment>
<feature type="binding site" evidence="6">
    <location>
        <begin position="41"/>
        <end position="43"/>
    </location>
    <ligand>
        <name>ATP</name>
        <dbReference type="ChEBI" id="CHEBI:30616"/>
    </ligand>
</feature>